<dbReference type="Proteomes" id="UP001303373">
    <property type="component" value="Chromosome 13"/>
</dbReference>
<keyword evidence="12" id="KW-0539">Nucleus</keyword>
<organism evidence="15 16">
    <name type="scientific">Acrodontium crateriforme</name>
    <dbReference type="NCBI Taxonomy" id="150365"/>
    <lineage>
        <taxon>Eukaryota</taxon>
        <taxon>Fungi</taxon>
        <taxon>Dikarya</taxon>
        <taxon>Ascomycota</taxon>
        <taxon>Pezizomycotina</taxon>
        <taxon>Dothideomycetes</taxon>
        <taxon>Dothideomycetidae</taxon>
        <taxon>Mycosphaerellales</taxon>
        <taxon>Teratosphaeriaceae</taxon>
        <taxon>Acrodontium</taxon>
    </lineage>
</organism>
<evidence type="ECO:0000256" key="2">
    <source>
        <dbReference type="ARBA" id="ARBA00004245"/>
    </source>
</evidence>
<keyword evidence="9" id="KW-0804">Transcription</keyword>
<feature type="compositionally biased region" description="Polar residues" evidence="13">
    <location>
        <begin position="1116"/>
        <end position="1133"/>
    </location>
</feature>
<evidence type="ECO:0000256" key="4">
    <source>
        <dbReference type="ARBA" id="ARBA00022490"/>
    </source>
</evidence>
<feature type="compositionally biased region" description="Polar residues" evidence="13">
    <location>
        <begin position="1349"/>
        <end position="1369"/>
    </location>
</feature>
<evidence type="ECO:0000256" key="9">
    <source>
        <dbReference type="ARBA" id="ARBA00023163"/>
    </source>
</evidence>
<feature type="compositionally biased region" description="Polar residues" evidence="13">
    <location>
        <begin position="1267"/>
        <end position="1282"/>
    </location>
</feature>
<comment type="subcellular location">
    <subcellularLocation>
        <location evidence="2">Cytoplasm</location>
        <location evidence="2">Cytoskeleton</location>
    </subcellularLocation>
    <subcellularLocation>
        <location evidence="1">Nucleus</location>
    </subcellularLocation>
</comment>
<gene>
    <name evidence="15" type="ORF">R9X50_00734800</name>
</gene>
<dbReference type="CDD" id="cd12148">
    <property type="entry name" value="fungal_TF_MHR"/>
    <property type="match status" value="1"/>
</dbReference>
<protein>
    <recommendedName>
        <fullName evidence="14">Zn(2)-C6 fungal-type domain-containing protein</fullName>
    </recommendedName>
</protein>
<evidence type="ECO:0000256" key="11">
    <source>
        <dbReference type="ARBA" id="ARBA00023212"/>
    </source>
</evidence>
<dbReference type="SMART" id="SM00268">
    <property type="entry name" value="ACTIN"/>
    <property type="match status" value="1"/>
</dbReference>
<evidence type="ECO:0000256" key="5">
    <source>
        <dbReference type="ARBA" id="ARBA00022723"/>
    </source>
</evidence>
<dbReference type="Gene3D" id="3.90.640.10">
    <property type="entry name" value="Actin, Chain A, domain 4"/>
    <property type="match status" value="1"/>
</dbReference>
<feature type="region of interest" description="Disordered" evidence="13">
    <location>
        <begin position="567"/>
        <end position="591"/>
    </location>
</feature>
<dbReference type="InterPro" id="IPR020902">
    <property type="entry name" value="Actin/actin-like_CS"/>
</dbReference>
<dbReference type="GO" id="GO:0008270">
    <property type="term" value="F:zinc ion binding"/>
    <property type="evidence" value="ECO:0007669"/>
    <property type="project" value="InterPro"/>
</dbReference>
<keyword evidence="8" id="KW-0805">Transcription regulation</keyword>
<dbReference type="GO" id="GO:0006351">
    <property type="term" value="P:DNA-templated transcription"/>
    <property type="evidence" value="ECO:0007669"/>
    <property type="project" value="InterPro"/>
</dbReference>
<sequence length="1489" mass="163790">MANQTPAVVMDNGTGYSKLGFAGNDSPSFVFPTAIATKGPAAGAGGSGSGRPAVANKPSFLTGGAGPGGHLSAKRGTEDLDFFIGDEALAASAGPGYGIHYPIRHGQIENWDHMERFWSNSIFKYLRVEPEDHHFLLTEPPLNPPENRENTAEIMFESFNCAGLYIAVQAVLALAASWTSSKVSDRSLTGTVIDSGEGVTHVIPVAEGYVIGSSIKSIPIAGRDITYFVQSLLRDRGEPDSSLKTAEKIKEEFCYVCPDIVKEFARYDRESDDRLKKYEVRQPGGRSVTVDVGYERFLAPEIFFNPEIYSSDFLTPLPNIVDTVIQTSPIDVRRGLYKNIVLSGGSTLYKDFGRRLQRDIRHLVDARIAASEARAGNAAKSGGLDVQVITHKRQRHGPWFGGSLLGQTPEFKSYCHTKAEYDEVGPSIVRRFALLGGPGIAAFNSRPVLVLSALRPPPYRVAARPSTVANLEGQTARKSEPHYISSHTATYPEATIHTVANTGRPASASGQSPRQTAQYRMRSSIACVRCRRSKVKCENEGVGSTCRSCEHSGRECVYPEPIAGTVRRRESVAGGTDGEEERRQRPRKGAHAFAPNLTAAEDSRLILDRLDSNLLTPSVWEELYNIFQLHYSTEFPFTHPPTFMKLVHDSVSVHDHSSKLALSPEFLLAFLALTARFHPKLVAHHSPKTSSRSSNPLIASEYYATLASQSLTSGWAISSSFSADIQHIQASLMLGLHEWGMCRGAKAWVIVGTAIRYAQVMGLQYEMDLDDEPLSRTLTVGSESSAPERVVLGGSGIGRRSSPDDTEGDVDVFVRQEIKRRTFWSCFIMDRYLSSGKYRPQMLRAKEIRVQLPASEKAFMFSEKVRTLMLGEEENRSPGRNEVVHHRQASAMLDKRGTLEHNIASSPASLRRHESEEEKGRLETGADEGLTSRYIKMLEIYGKVVKWSCNGGRRVEEHPPWDFRSEWYKLHRECLDFKQNLPRSHSLTVHNTQAHLAMGSPTDYILVHTVYLLCQIMLNRDYLPFVPLRCSKPEGPLDPPLFSPDKYSVPNGFWVDSARECFKAARDMVDLITACQAAKKMVETPIVGFATYTIAFVGVYCVSFPWMDPEGYMCTPQSTGSTNQPNPKQSGQSKGFEAAKKSLELLNQLRSVLHMANGTVEIVNRMHKYFRRLKSDYKKNVNALESGSSENDSPVSTRHLSLREGGIGGGLSEFKILERTLQEFGNLEDQPMDMGVTDRRPSSGPFDGGPDDSSAANTVKSEEVDTRLSQAQGPQSGNSNTENGPWNAINAGNNIAVNRTYSQSSDSSQFRSYEPYSQALAPIQSQTQSNYIPQIDGLRGSFSHEVPTPGTSTSIASPTSRPGTTTGQASPPFDPVYGSRWPPQNPAYPMQPPPPAYANGVQHYQQPGYPTPSPSIHVQSGSNIQAPQPPIAPRDAWYNSVDTRLGGDDFAAFVDGGEMAEFASMSMDRDGAGVSWLSTLWGGNTNAER</sequence>
<feature type="region of interest" description="Disordered" evidence="13">
    <location>
        <begin position="905"/>
        <end position="925"/>
    </location>
</feature>
<evidence type="ECO:0000256" key="10">
    <source>
        <dbReference type="ARBA" id="ARBA00023203"/>
    </source>
</evidence>
<dbReference type="CDD" id="cd10221">
    <property type="entry name" value="ASKHA_NBD_Arp3-like"/>
    <property type="match status" value="1"/>
</dbReference>
<evidence type="ECO:0000313" key="15">
    <source>
        <dbReference type="EMBL" id="WPH04457.1"/>
    </source>
</evidence>
<evidence type="ECO:0000256" key="12">
    <source>
        <dbReference type="ARBA" id="ARBA00023242"/>
    </source>
</evidence>
<dbReference type="FunFam" id="3.90.640.10:FF:000006">
    <property type="entry name" value="Actin-related protein 3 (ARP3)"/>
    <property type="match status" value="1"/>
</dbReference>
<comment type="similarity">
    <text evidence="3">Belongs to the actin family. ARP3 subfamily.</text>
</comment>
<feature type="compositionally biased region" description="Basic and acidic residues" evidence="13">
    <location>
        <begin position="911"/>
        <end position="924"/>
    </location>
</feature>
<feature type="region of interest" description="Disordered" evidence="13">
    <location>
        <begin position="40"/>
        <end position="71"/>
    </location>
</feature>
<dbReference type="GO" id="GO:0000981">
    <property type="term" value="F:DNA-binding transcription factor activity, RNA polymerase II-specific"/>
    <property type="evidence" value="ECO:0007669"/>
    <property type="project" value="InterPro"/>
</dbReference>
<dbReference type="EMBL" id="CP138592">
    <property type="protein sequence ID" value="WPH04457.1"/>
    <property type="molecule type" value="Genomic_DNA"/>
</dbReference>
<keyword evidence="16" id="KW-1185">Reference proteome</keyword>
<feature type="domain" description="Zn(2)-C6 fungal-type" evidence="14">
    <location>
        <begin position="526"/>
        <end position="558"/>
    </location>
</feature>
<feature type="compositionally biased region" description="Polar residues" evidence="13">
    <location>
        <begin position="1184"/>
        <end position="1199"/>
    </location>
</feature>
<dbReference type="GO" id="GO:0005524">
    <property type="term" value="F:ATP binding"/>
    <property type="evidence" value="ECO:0007669"/>
    <property type="project" value="UniProtKB-KW"/>
</dbReference>
<evidence type="ECO:0000256" key="6">
    <source>
        <dbReference type="ARBA" id="ARBA00022741"/>
    </source>
</evidence>
<keyword evidence="7" id="KW-0067">ATP-binding</keyword>
<dbReference type="PANTHER" id="PTHR47338">
    <property type="entry name" value="ZN(II)2CYS6 TRANSCRIPTION FACTOR (EUROFUNG)-RELATED"/>
    <property type="match status" value="1"/>
</dbReference>
<dbReference type="FunFam" id="3.30.420.40:FF:000029">
    <property type="entry name" value="Actin-related protein 3"/>
    <property type="match status" value="1"/>
</dbReference>
<dbReference type="SMART" id="SM00906">
    <property type="entry name" value="Fungal_trans"/>
    <property type="match status" value="1"/>
</dbReference>
<feature type="region of interest" description="Disordered" evidence="13">
    <location>
        <begin position="1184"/>
        <end position="1204"/>
    </location>
</feature>
<evidence type="ECO:0000256" key="8">
    <source>
        <dbReference type="ARBA" id="ARBA00023015"/>
    </source>
</evidence>
<dbReference type="CDD" id="cd00067">
    <property type="entry name" value="GAL4"/>
    <property type="match status" value="1"/>
</dbReference>
<reference evidence="15 16" key="1">
    <citation type="submission" date="2023-11" db="EMBL/GenBank/DDBJ databases">
        <title>An acidophilic fungus is an integral part of prey digestion in a carnivorous sundew plant.</title>
        <authorList>
            <person name="Tsai I.J."/>
        </authorList>
    </citation>
    <scope>NUCLEOTIDE SEQUENCE [LARGE SCALE GENOMIC DNA]</scope>
    <source>
        <strain evidence="15">169a</strain>
    </source>
</reference>
<evidence type="ECO:0000256" key="7">
    <source>
        <dbReference type="ARBA" id="ARBA00022840"/>
    </source>
</evidence>
<keyword evidence="11" id="KW-0206">Cytoskeleton</keyword>
<accession>A0AAQ3MDV5</accession>
<evidence type="ECO:0000256" key="13">
    <source>
        <dbReference type="SAM" id="MobiDB-lite"/>
    </source>
</evidence>
<dbReference type="GO" id="GO:0003677">
    <property type="term" value="F:DNA binding"/>
    <property type="evidence" value="ECO:0007669"/>
    <property type="project" value="InterPro"/>
</dbReference>
<feature type="compositionally biased region" description="Pro residues" evidence="13">
    <location>
        <begin position="1383"/>
        <end position="1396"/>
    </location>
</feature>
<keyword evidence="5" id="KW-0479">Metal-binding</keyword>
<dbReference type="SMART" id="SM00066">
    <property type="entry name" value="GAL4"/>
    <property type="match status" value="1"/>
</dbReference>
<proteinExistence type="inferred from homology"/>
<feature type="region of interest" description="Disordered" evidence="13">
    <location>
        <begin position="1343"/>
        <end position="1407"/>
    </location>
</feature>
<dbReference type="GO" id="GO:0005634">
    <property type="term" value="C:nucleus"/>
    <property type="evidence" value="ECO:0007669"/>
    <property type="project" value="UniProtKB-SubCell"/>
</dbReference>
<dbReference type="InterPro" id="IPR001138">
    <property type="entry name" value="Zn2Cys6_DnaBD"/>
</dbReference>
<dbReference type="Pfam" id="PF00172">
    <property type="entry name" value="Zn_clus"/>
    <property type="match status" value="1"/>
</dbReference>
<evidence type="ECO:0000256" key="1">
    <source>
        <dbReference type="ARBA" id="ARBA00004123"/>
    </source>
</evidence>
<evidence type="ECO:0000259" key="14">
    <source>
        <dbReference type="PROSITE" id="PS50048"/>
    </source>
</evidence>
<feature type="region of interest" description="Disordered" evidence="13">
    <location>
        <begin position="1225"/>
        <end position="1289"/>
    </location>
</feature>
<dbReference type="Gene3D" id="4.10.240.10">
    <property type="entry name" value="Zn(2)-C6 fungal-type DNA-binding domain"/>
    <property type="match status" value="1"/>
</dbReference>
<feature type="region of interest" description="Disordered" evidence="13">
    <location>
        <begin position="1116"/>
        <end position="1135"/>
    </location>
</feature>
<dbReference type="InterPro" id="IPR007219">
    <property type="entry name" value="XnlR_reg_dom"/>
</dbReference>
<dbReference type="Pfam" id="PF04082">
    <property type="entry name" value="Fungal_trans"/>
    <property type="match status" value="1"/>
</dbReference>
<keyword evidence="6" id="KW-0547">Nucleotide-binding</keyword>
<dbReference type="PROSITE" id="PS50048">
    <property type="entry name" value="ZN2_CY6_FUNGAL_2"/>
    <property type="match status" value="1"/>
</dbReference>
<dbReference type="GO" id="GO:0003779">
    <property type="term" value="F:actin binding"/>
    <property type="evidence" value="ECO:0007669"/>
    <property type="project" value="UniProtKB-KW"/>
</dbReference>
<dbReference type="SUPFAM" id="SSF53067">
    <property type="entry name" value="Actin-like ATPase domain"/>
    <property type="match status" value="2"/>
</dbReference>
<dbReference type="GO" id="GO:0005856">
    <property type="term" value="C:cytoskeleton"/>
    <property type="evidence" value="ECO:0007669"/>
    <property type="project" value="UniProtKB-SubCell"/>
</dbReference>
<dbReference type="InterPro" id="IPR004000">
    <property type="entry name" value="Actin"/>
</dbReference>
<dbReference type="SUPFAM" id="SSF57701">
    <property type="entry name" value="Zn2/Cys6 DNA-binding domain"/>
    <property type="match status" value="1"/>
</dbReference>
<dbReference type="PROSITE" id="PS01132">
    <property type="entry name" value="ACTINS_ACT_LIKE"/>
    <property type="match status" value="1"/>
</dbReference>
<dbReference type="Gene3D" id="3.30.420.40">
    <property type="match status" value="2"/>
</dbReference>
<keyword evidence="10" id="KW-0009">Actin-binding</keyword>
<dbReference type="InterPro" id="IPR036864">
    <property type="entry name" value="Zn2-C6_fun-type_DNA-bd_sf"/>
</dbReference>
<dbReference type="PANTHER" id="PTHR47338:SF5">
    <property type="entry name" value="ZN(II)2CYS6 TRANSCRIPTION FACTOR (EUROFUNG)"/>
    <property type="match status" value="1"/>
</dbReference>
<dbReference type="InterPro" id="IPR050815">
    <property type="entry name" value="TF_fung"/>
</dbReference>
<dbReference type="Pfam" id="PF00022">
    <property type="entry name" value="Actin"/>
    <property type="match status" value="2"/>
</dbReference>
<dbReference type="InterPro" id="IPR043129">
    <property type="entry name" value="ATPase_NBD"/>
</dbReference>
<keyword evidence="4" id="KW-0963">Cytoplasm</keyword>
<evidence type="ECO:0000256" key="3">
    <source>
        <dbReference type="ARBA" id="ARBA00006681"/>
    </source>
</evidence>
<evidence type="ECO:0000313" key="16">
    <source>
        <dbReference type="Proteomes" id="UP001303373"/>
    </source>
</evidence>
<name>A0AAQ3MDV5_9PEZI</name>
<dbReference type="PROSITE" id="PS00463">
    <property type="entry name" value="ZN2_CY6_FUNGAL_1"/>
    <property type="match status" value="1"/>
</dbReference>